<evidence type="ECO:0000313" key="3">
    <source>
        <dbReference type="Proteomes" id="UP000186895"/>
    </source>
</evidence>
<dbReference type="STRING" id="49186.SAMN05421647_101958"/>
<protein>
    <submittedName>
        <fullName evidence="2">Uncharacterized protein</fullName>
    </submittedName>
</protein>
<keyword evidence="1" id="KW-1133">Transmembrane helix</keyword>
<keyword evidence="1" id="KW-0472">Membrane</keyword>
<dbReference type="RefSeq" id="WP_076461210.1">
    <property type="nucleotide sequence ID" value="NZ_FTMN01000001.1"/>
</dbReference>
<proteinExistence type="predicted"/>
<evidence type="ECO:0000256" key="1">
    <source>
        <dbReference type="SAM" id="Phobius"/>
    </source>
</evidence>
<sequence>MKLKVGGLSLNYDLTLLLRKVFDVLLVKNPIGTGLGVLLGIALQGLVGLFTPTLKTILYLDFSRLTYLHYISFSVFSFNIKTFLSKDKVDPSIERIFDFIKESEKDGKIDKETAHKYYNQLCSEIVSRVVIESDGFNEKADVDVNNG</sequence>
<keyword evidence="1" id="KW-0812">Transmembrane</keyword>
<keyword evidence="3" id="KW-1185">Reference proteome</keyword>
<reference evidence="2 3" key="1">
    <citation type="submission" date="2017-01" db="EMBL/GenBank/DDBJ databases">
        <authorList>
            <person name="Mah S.A."/>
            <person name="Swanson W.J."/>
            <person name="Moy G.W."/>
            <person name="Vacquier V.D."/>
        </authorList>
    </citation>
    <scope>NUCLEOTIDE SEQUENCE [LARGE SCALE GENOMIC DNA]</scope>
    <source>
        <strain evidence="2 3">DSM 7027</strain>
    </source>
</reference>
<name>A0A1N6PDI7_9GAMM</name>
<dbReference type="EMBL" id="FTMN01000001">
    <property type="protein sequence ID" value="SIQ02296.1"/>
    <property type="molecule type" value="Genomic_DNA"/>
</dbReference>
<accession>A0A1N6PDI7</accession>
<gene>
    <name evidence="2" type="ORF">SAMN05421647_101958</name>
</gene>
<dbReference type="AlphaFoldDB" id="A0A1N6PDI7"/>
<dbReference type="Proteomes" id="UP000186895">
    <property type="component" value="Unassembled WGS sequence"/>
</dbReference>
<evidence type="ECO:0000313" key="2">
    <source>
        <dbReference type="EMBL" id="SIQ02296.1"/>
    </source>
</evidence>
<organism evidence="2 3">
    <name type="scientific">Marinobacterium stanieri</name>
    <dbReference type="NCBI Taxonomy" id="49186"/>
    <lineage>
        <taxon>Bacteria</taxon>
        <taxon>Pseudomonadati</taxon>
        <taxon>Pseudomonadota</taxon>
        <taxon>Gammaproteobacteria</taxon>
        <taxon>Oceanospirillales</taxon>
        <taxon>Oceanospirillaceae</taxon>
        <taxon>Marinobacterium</taxon>
    </lineage>
</organism>
<feature type="transmembrane region" description="Helical" evidence="1">
    <location>
        <begin position="21"/>
        <end position="47"/>
    </location>
</feature>